<proteinExistence type="predicted"/>
<feature type="compositionally biased region" description="Low complexity" evidence="1">
    <location>
        <begin position="84"/>
        <end position="94"/>
    </location>
</feature>
<feature type="compositionally biased region" description="Basic residues" evidence="1">
    <location>
        <begin position="241"/>
        <end position="251"/>
    </location>
</feature>
<evidence type="ECO:0000256" key="1">
    <source>
        <dbReference type="SAM" id="MobiDB-lite"/>
    </source>
</evidence>
<dbReference type="AlphaFoldDB" id="A0A9P3GSJ6"/>
<feature type="region of interest" description="Disordered" evidence="1">
    <location>
        <begin position="196"/>
        <end position="267"/>
    </location>
</feature>
<reference evidence="2 3" key="1">
    <citation type="submission" date="2021-08" db="EMBL/GenBank/DDBJ databases">
        <title>Draft Genome Sequence of Phanerochaete sordida strain YK-624.</title>
        <authorList>
            <person name="Mori T."/>
            <person name="Dohra H."/>
            <person name="Suzuki T."/>
            <person name="Kawagishi H."/>
            <person name="Hirai H."/>
        </authorList>
    </citation>
    <scope>NUCLEOTIDE SEQUENCE [LARGE SCALE GENOMIC DNA]</scope>
    <source>
        <strain evidence="2 3">YK-624</strain>
    </source>
</reference>
<sequence>MVLIPRGSNPHALQQTTQIVSRADLEAEHNVPHAEHKDDDRDVVKALERMLKRSLGDFQLGQAEVEHTDERHKKRRRKSKTGASEEAAAAAGPEEQTKEAEIVEFRLLSKSTKAVSLKPKPAPKIIAVEPSWEDDDREAALRAERARATAVDASWVFAESKKTYHTSPNADRKVISLTLDQPLHTAEVVIFEVPRPLPTSKAPSPLNAPSKERPSPHAFPPEKLSCPVISAAVLDAEAPPHQRKRKPRHKNKPIEPRPPASFWRPQREWGGKSLGYAMGYEGSRPIPTGSVRQWRYRRDTMKKAVFVV</sequence>
<dbReference type="Proteomes" id="UP000703269">
    <property type="component" value="Unassembled WGS sequence"/>
</dbReference>
<dbReference type="OrthoDB" id="3063716at2759"/>
<evidence type="ECO:0000313" key="3">
    <source>
        <dbReference type="Proteomes" id="UP000703269"/>
    </source>
</evidence>
<organism evidence="2 3">
    <name type="scientific">Phanerochaete sordida</name>
    <dbReference type="NCBI Taxonomy" id="48140"/>
    <lineage>
        <taxon>Eukaryota</taxon>
        <taxon>Fungi</taxon>
        <taxon>Dikarya</taxon>
        <taxon>Basidiomycota</taxon>
        <taxon>Agaricomycotina</taxon>
        <taxon>Agaricomycetes</taxon>
        <taxon>Polyporales</taxon>
        <taxon>Phanerochaetaceae</taxon>
        <taxon>Phanerochaete</taxon>
    </lineage>
</organism>
<protein>
    <submittedName>
        <fullName evidence="2">Uncharacterized protein</fullName>
    </submittedName>
</protein>
<accession>A0A9P3GSJ6</accession>
<evidence type="ECO:0000313" key="2">
    <source>
        <dbReference type="EMBL" id="GJF00052.1"/>
    </source>
</evidence>
<gene>
    <name evidence="2" type="ORF">PsYK624_163290</name>
</gene>
<name>A0A9P3GSJ6_9APHY</name>
<feature type="region of interest" description="Disordered" evidence="1">
    <location>
        <begin position="62"/>
        <end position="98"/>
    </location>
</feature>
<comment type="caution">
    <text evidence="2">The sequence shown here is derived from an EMBL/GenBank/DDBJ whole genome shotgun (WGS) entry which is preliminary data.</text>
</comment>
<dbReference type="EMBL" id="BPQB01000132">
    <property type="protein sequence ID" value="GJF00052.1"/>
    <property type="molecule type" value="Genomic_DNA"/>
</dbReference>
<keyword evidence="3" id="KW-1185">Reference proteome</keyword>